<organism evidence="2">
    <name type="scientific">Geoglobus ahangari</name>
    <dbReference type="NCBI Taxonomy" id="113653"/>
    <lineage>
        <taxon>Archaea</taxon>
        <taxon>Methanobacteriati</taxon>
        <taxon>Methanobacteriota</taxon>
        <taxon>Archaeoglobi</taxon>
        <taxon>Archaeoglobales</taxon>
        <taxon>Archaeoglobaceae</taxon>
        <taxon>Geoglobus</taxon>
    </lineage>
</organism>
<dbReference type="EMBL" id="DTPI01000028">
    <property type="protein sequence ID" value="HGE66265.1"/>
    <property type="molecule type" value="Genomic_DNA"/>
</dbReference>
<gene>
    <name evidence="2" type="ORF">ENT89_07670</name>
    <name evidence="1" type="ORF">ENX77_03960</name>
</gene>
<dbReference type="Pfam" id="PF06626">
    <property type="entry name" value="DUF1152"/>
    <property type="match status" value="1"/>
</dbReference>
<dbReference type="InterPro" id="IPR010581">
    <property type="entry name" value="DUF1152"/>
</dbReference>
<accession>A0A7C4S6C5</accession>
<dbReference type="AlphaFoldDB" id="A0A7C4S6C5"/>
<sequence>MQIIDIVKTVRKALLIGIGGGGDILSTLYVKRFLEKFDVECVLGGVVWERYRRDKKPGPRSLEEINAEKIHDTLGFVDGNERIGGIQPIVSQVAEFLNEKIVAVDITKGVVKLREDLKNFIKEEGFDVVFGVDAGGDSLAKGFEVTLISPLADSIMLSVLKDFNSILAVVGFGSDCELTRDQLERYLSELSNEILGVSMVMNDDWLFELVKNVESEASRIPMLAAKGYYGDYYFWGEVKTRISILNSLIFYLRLKPVFERSQTAKAVVNAKSFEEAYNILKEMGVRTEYDLELELARRENPR</sequence>
<comment type="caution">
    <text evidence="2">The sequence shown here is derived from an EMBL/GenBank/DDBJ whole genome shotgun (WGS) entry which is preliminary data.</text>
</comment>
<evidence type="ECO:0000313" key="2">
    <source>
        <dbReference type="EMBL" id="HGU59993.1"/>
    </source>
</evidence>
<proteinExistence type="predicted"/>
<name>A0A7C4S6C5_9EURY</name>
<evidence type="ECO:0000313" key="1">
    <source>
        <dbReference type="EMBL" id="HGE66265.1"/>
    </source>
</evidence>
<protein>
    <submittedName>
        <fullName evidence="2">DUF1152 domain-containing protein</fullName>
    </submittedName>
</protein>
<reference evidence="2" key="1">
    <citation type="journal article" date="2020" name="mSystems">
        <title>Genome- and Community-Level Interaction Insights into Carbon Utilization and Element Cycling Functions of Hydrothermarchaeota in Hydrothermal Sediment.</title>
        <authorList>
            <person name="Zhou Z."/>
            <person name="Liu Y."/>
            <person name="Xu W."/>
            <person name="Pan J."/>
            <person name="Luo Z.H."/>
            <person name="Li M."/>
        </authorList>
    </citation>
    <scope>NUCLEOTIDE SEQUENCE [LARGE SCALE GENOMIC DNA]</scope>
    <source>
        <strain evidence="2">SpSt-62</strain>
        <strain evidence="1">SpSt-97</strain>
    </source>
</reference>
<dbReference type="EMBL" id="DTAK01000068">
    <property type="protein sequence ID" value="HGU59993.1"/>
    <property type="molecule type" value="Genomic_DNA"/>
</dbReference>